<feature type="compositionally biased region" description="Polar residues" evidence="2">
    <location>
        <begin position="22"/>
        <end position="43"/>
    </location>
</feature>
<dbReference type="InterPro" id="IPR025724">
    <property type="entry name" value="GAG-pre-integrase_dom"/>
</dbReference>
<protein>
    <recommendedName>
        <fullName evidence="3">Integrase catalytic domain-containing protein</fullName>
    </recommendedName>
</protein>
<evidence type="ECO:0000256" key="2">
    <source>
        <dbReference type="SAM" id="MobiDB-lite"/>
    </source>
</evidence>
<dbReference type="InterPro" id="IPR012337">
    <property type="entry name" value="RNaseH-like_sf"/>
</dbReference>
<reference evidence="4" key="2">
    <citation type="submission" date="2023-06" db="EMBL/GenBank/DDBJ databases">
        <authorList>
            <person name="Swenson N.G."/>
            <person name="Wegrzyn J.L."/>
            <person name="Mcevoy S.L."/>
        </authorList>
    </citation>
    <scope>NUCLEOTIDE SEQUENCE</scope>
    <source>
        <strain evidence="4">NS2018</strain>
        <tissue evidence="4">Leaf</tissue>
    </source>
</reference>
<dbReference type="PANTHER" id="PTHR42648">
    <property type="entry name" value="TRANSPOSASE, PUTATIVE-RELATED"/>
    <property type="match status" value="1"/>
</dbReference>
<dbReference type="AlphaFoldDB" id="A0AA39S5R0"/>
<reference evidence="4" key="1">
    <citation type="journal article" date="2022" name="Plant J.">
        <title>Strategies of tolerance reflected in two North American maple genomes.</title>
        <authorList>
            <person name="McEvoy S.L."/>
            <person name="Sezen U.U."/>
            <person name="Trouern-Trend A."/>
            <person name="McMahon S.M."/>
            <person name="Schaberg P.G."/>
            <person name="Yang J."/>
            <person name="Wegrzyn J.L."/>
            <person name="Swenson N.G."/>
        </authorList>
    </citation>
    <scope>NUCLEOTIDE SEQUENCE</scope>
    <source>
        <strain evidence="4">NS2018</strain>
    </source>
</reference>
<feature type="region of interest" description="Disordered" evidence="2">
    <location>
        <begin position="15"/>
        <end position="43"/>
    </location>
</feature>
<dbReference type="PANTHER" id="PTHR42648:SF31">
    <property type="entry name" value="RNA-DIRECTED DNA POLYMERASE"/>
    <property type="match status" value="1"/>
</dbReference>
<dbReference type="Pfam" id="PF22936">
    <property type="entry name" value="Pol_BBD"/>
    <property type="match status" value="1"/>
</dbReference>
<dbReference type="EMBL" id="JAUESC010000381">
    <property type="protein sequence ID" value="KAK0588592.1"/>
    <property type="molecule type" value="Genomic_DNA"/>
</dbReference>
<dbReference type="GO" id="GO:0003676">
    <property type="term" value="F:nucleic acid binding"/>
    <property type="evidence" value="ECO:0007669"/>
    <property type="project" value="InterPro"/>
</dbReference>
<proteinExistence type="predicted"/>
<evidence type="ECO:0000256" key="1">
    <source>
        <dbReference type="ARBA" id="ARBA00022670"/>
    </source>
</evidence>
<dbReference type="GO" id="GO:0008233">
    <property type="term" value="F:peptidase activity"/>
    <property type="evidence" value="ECO:0007669"/>
    <property type="project" value="UniProtKB-KW"/>
</dbReference>
<keyword evidence="1" id="KW-0645">Protease</keyword>
<evidence type="ECO:0000259" key="3">
    <source>
        <dbReference type="PROSITE" id="PS50994"/>
    </source>
</evidence>
<dbReference type="Proteomes" id="UP001168877">
    <property type="component" value="Unassembled WGS sequence"/>
</dbReference>
<gene>
    <name evidence="4" type="ORF">LWI29_002973</name>
</gene>
<dbReference type="InterPro" id="IPR039537">
    <property type="entry name" value="Retrotran_Ty1/copia-like"/>
</dbReference>
<dbReference type="Pfam" id="PF00665">
    <property type="entry name" value="rve"/>
    <property type="match status" value="1"/>
</dbReference>
<feature type="domain" description="Integrase catalytic" evidence="3">
    <location>
        <begin position="284"/>
        <end position="415"/>
    </location>
</feature>
<dbReference type="InterPro" id="IPR036397">
    <property type="entry name" value="RNaseH_sf"/>
</dbReference>
<dbReference type="GO" id="GO:0006508">
    <property type="term" value="P:proteolysis"/>
    <property type="evidence" value="ECO:0007669"/>
    <property type="project" value="UniProtKB-KW"/>
</dbReference>
<keyword evidence="5" id="KW-1185">Reference proteome</keyword>
<evidence type="ECO:0000313" key="5">
    <source>
        <dbReference type="Proteomes" id="UP001168877"/>
    </source>
</evidence>
<dbReference type="PROSITE" id="PS50994">
    <property type="entry name" value="INTEGRASE"/>
    <property type="match status" value="1"/>
</dbReference>
<organism evidence="4 5">
    <name type="scientific">Acer saccharum</name>
    <name type="common">Sugar maple</name>
    <dbReference type="NCBI Taxonomy" id="4024"/>
    <lineage>
        <taxon>Eukaryota</taxon>
        <taxon>Viridiplantae</taxon>
        <taxon>Streptophyta</taxon>
        <taxon>Embryophyta</taxon>
        <taxon>Tracheophyta</taxon>
        <taxon>Spermatophyta</taxon>
        <taxon>Magnoliopsida</taxon>
        <taxon>eudicotyledons</taxon>
        <taxon>Gunneridae</taxon>
        <taxon>Pentapetalae</taxon>
        <taxon>rosids</taxon>
        <taxon>malvids</taxon>
        <taxon>Sapindales</taxon>
        <taxon>Sapindaceae</taxon>
        <taxon>Hippocastanoideae</taxon>
        <taxon>Acereae</taxon>
        <taxon>Acer</taxon>
    </lineage>
</organism>
<dbReference type="Pfam" id="PF13976">
    <property type="entry name" value="gag_pre-integrs"/>
    <property type="match status" value="1"/>
</dbReference>
<accession>A0AA39S5R0</accession>
<evidence type="ECO:0000313" key="4">
    <source>
        <dbReference type="EMBL" id="KAK0588592.1"/>
    </source>
</evidence>
<dbReference type="SUPFAM" id="SSF53098">
    <property type="entry name" value="Ribonuclease H-like"/>
    <property type="match status" value="1"/>
</dbReference>
<dbReference type="InterPro" id="IPR054722">
    <property type="entry name" value="PolX-like_BBD"/>
</dbReference>
<dbReference type="GO" id="GO:0015074">
    <property type="term" value="P:DNA integration"/>
    <property type="evidence" value="ECO:0007669"/>
    <property type="project" value="InterPro"/>
</dbReference>
<dbReference type="Gene3D" id="3.30.420.10">
    <property type="entry name" value="Ribonuclease H-like superfamily/Ribonuclease H"/>
    <property type="match status" value="1"/>
</dbReference>
<sequence>MGHWVQTYYALHGYPVGHPKNKNNSGPRRFNNNKSAANNVSEGISTRDGNNVVGILEAQLKQLLSLVDNKNGGSSSQANAITKPGLSKVASRSWIIDSGATDHISSSSKLFFRKDDNCSLPPVSLPSGEKANIVAKGSLPLNSVYYLHDVLCVPTFKVDLMSVSRLTRGLNCSITFFPYCCILQDLATRRMIGLGKQRDGLYYLAALATNKSVINSTSSTNKPACNLTFSSTDLWHNRLGHASLPRLSFIAKNFLNFSARSNNACPICPLAKQSRLPFTSSVISSIKPFEIIHCDIWGRYRHLSLSSAYYFLTIVDDYTRFTWIFLMRHKNEAQSLLKRFFSYVCTQFESRIKTFRSDNGGEFISLRSFFQDNGVIFQHSCVYTPQQNGVVERKHRHILQVARALKFQAQLPTQF</sequence>
<name>A0AA39S5R0_ACESA</name>
<dbReference type="InterPro" id="IPR001584">
    <property type="entry name" value="Integrase_cat-core"/>
</dbReference>
<comment type="caution">
    <text evidence="4">The sequence shown here is derived from an EMBL/GenBank/DDBJ whole genome shotgun (WGS) entry which is preliminary data.</text>
</comment>
<keyword evidence="1" id="KW-0378">Hydrolase</keyword>